<dbReference type="GO" id="GO:0006952">
    <property type="term" value="P:defense response"/>
    <property type="evidence" value="ECO:0000318"/>
    <property type="project" value="GO_Central"/>
</dbReference>
<dbReference type="Proteomes" id="UP000215914">
    <property type="component" value="Chromosome 17"/>
</dbReference>
<dbReference type="AlphaFoldDB" id="A0A251RKQ8"/>
<keyword evidence="4" id="KW-1015">Disulfide bond</keyword>
<evidence type="ECO:0000313" key="7">
    <source>
        <dbReference type="EMBL" id="KAF5824196.1"/>
    </source>
</evidence>
<gene>
    <name evidence="8" type="primary">DEF2</name>
    <name evidence="8" type="ORF">HannXRQ_Chr17g0533321</name>
    <name evidence="7" type="ORF">HanXRQr2_Chr00c079g0833691</name>
</gene>
<dbReference type="InParanoid" id="A0A251RKQ8"/>
<organism evidence="8 9">
    <name type="scientific">Helianthus annuus</name>
    <name type="common">Common sunflower</name>
    <dbReference type="NCBI Taxonomy" id="4232"/>
    <lineage>
        <taxon>Eukaryota</taxon>
        <taxon>Viridiplantae</taxon>
        <taxon>Streptophyta</taxon>
        <taxon>Embryophyta</taxon>
        <taxon>Tracheophyta</taxon>
        <taxon>Spermatophyta</taxon>
        <taxon>Magnoliopsida</taxon>
        <taxon>eudicotyledons</taxon>
        <taxon>Gunneridae</taxon>
        <taxon>Pentapetalae</taxon>
        <taxon>asterids</taxon>
        <taxon>campanulids</taxon>
        <taxon>Asterales</taxon>
        <taxon>Asteraceae</taxon>
        <taxon>Asteroideae</taxon>
        <taxon>Heliantheae alliance</taxon>
        <taxon>Heliantheae</taxon>
        <taxon>Helianthus</taxon>
    </lineage>
</organism>
<keyword evidence="3 5" id="KW-0732">Signal</keyword>
<reference evidence="8" key="2">
    <citation type="submission" date="2017-02" db="EMBL/GenBank/DDBJ databases">
        <title>Sunflower complete genome.</title>
        <authorList>
            <person name="Langlade N."/>
            <person name="Munos S."/>
        </authorList>
    </citation>
    <scope>NUCLEOTIDE SEQUENCE [LARGE SCALE GENOMIC DNA]</scope>
    <source>
        <tissue evidence="8">Leaves</tissue>
    </source>
</reference>
<feature type="domain" description="Knottins-like" evidence="6">
    <location>
        <begin position="32"/>
        <end position="77"/>
    </location>
</feature>
<reference evidence="7 9" key="1">
    <citation type="journal article" date="2017" name="Nature">
        <title>The sunflower genome provides insights into oil metabolism, flowering and Asterid evolution.</title>
        <authorList>
            <person name="Badouin H."/>
            <person name="Gouzy J."/>
            <person name="Grassa C.J."/>
            <person name="Murat F."/>
            <person name="Staton S.E."/>
            <person name="Cottret L."/>
            <person name="Lelandais-Briere C."/>
            <person name="Owens G.L."/>
            <person name="Carrere S."/>
            <person name="Mayjonade B."/>
            <person name="Legrand L."/>
            <person name="Gill N."/>
            <person name="Kane N.C."/>
            <person name="Bowers J.E."/>
            <person name="Hubner S."/>
            <person name="Bellec A."/>
            <person name="Berard A."/>
            <person name="Berges H."/>
            <person name="Blanchet N."/>
            <person name="Boniface M.C."/>
            <person name="Brunel D."/>
            <person name="Catrice O."/>
            <person name="Chaidir N."/>
            <person name="Claudel C."/>
            <person name="Donnadieu C."/>
            <person name="Faraut T."/>
            <person name="Fievet G."/>
            <person name="Helmstetter N."/>
            <person name="King M."/>
            <person name="Knapp S.J."/>
            <person name="Lai Z."/>
            <person name="Le Paslier M.C."/>
            <person name="Lippi Y."/>
            <person name="Lorenzon L."/>
            <person name="Mandel J.R."/>
            <person name="Marage G."/>
            <person name="Marchand G."/>
            <person name="Marquand E."/>
            <person name="Bret-Mestries E."/>
            <person name="Morien E."/>
            <person name="Nambeesan S."/>
            <person name="Nguyen T."/>
            <person name="Pegot-Espagnet P."/>
            <person name="Pouilly N."/>
            <person name="Raftis F."/>
            <person name="Sallet E."/>
            <person name="Schiex T."/>
            <person name="Thomas J."/>
            <person name="Vandecasteele C."/>
            <person name="Vares D."/>
            <person name="Vear F."/>
            <person name="Vautrin S."/>
            <person name="Crespi M."/>
            <person name="Mangin B."/>
            <person name="Burke J.M."/>
            <person name="Salse J."/>
            <person name="Munos S."/>
            <person name="Vincourt P."/>
            <person name="Rieseberg L.H."/>
            <person name="Langlade N.B."/>
        </authorList>
    </citation>
    <scope>NUCLEOTIDE SEQUENCE [LARGE SCALE GENOMIC DNA]</scope>
    <source>
        <strain evidence="9">cv. SF193</strain>
        <tissue evidence="7">Leaves</tissue>
    </source>
</reference>
<sequence length="77" mass="8538">MEKISSSILLLLLFLLVSFKEETMINVAEARICESQSQEFHGSCMSNHNCGLVCRTEGFSAGICRGVRGRCFCLKTC</sequence>
<dbReference type="SUPFAM" id="SSF57095">
    <property type="entry name" value="Scorpion toxin-like"/>
    <property type="match status" value="1"/>
</dbReference>
<keyword evidence="2" id="KW-0964">Secreted</keyword>
<name>A0A251RKQ8_HELAN</name>
<keyword evidence="9" id="KW-1185">Reference proteome</keyword>
<dbReference type="PANTHER" id="PTHR33147">
    <property type="entry name" value="DEFENSIN-LIKE PROTEIN 1"/>
    <property type="match status" value="1"/>
</dbReference>
<evidence type="ECO:0000259" key="6">
    <source>
        <dbReference type="SMART" id="SM00505"/>
    </source>
</evidence>
<evidence type="ECO:0000256" key="5">
    <source>
        <dbReference type="SAM" id="SignalP"/>
    </source>
</evidence>
<dbReference type="InterPro" id="IPR003614">
    <property type="entry name" value="Knottins"/>
</dbReference>
<dbReference type="SMART" id="SM00505">
    <property type="entry name" value="Knot1"/>
    <property type="match status" value="1"/>
</dbReference>
<feature type="chain" id="PRO_5041059303" evidence="5">
    <location>
        <begin position="31"/>
        <end position="77"/>
    </location>
</feature>
<dbReference type="Pfam" id="PF00304">
    <property type="entry name" value="Gamma-thionin"/>
    <property type="match status" value="1"/>
</dbReference>
<dbReference type="GO" id="GO:0005576">
    <property type="term" value="C:extracellular region"/>
    <property type="evidence" value="ECO:0007669"/>
    <property type="project" value="UniProtKB-SubCell"/>
</dbReference>
<proteinExistence type="predicted"/>
<evidence type="ECO:0000256" key="4">
    <source>
        <dbReference type="ARBA" id="ARBA00023157"/>
    </source>
</evidence>
<dbReference type="EMBL" id="MNCJ02000079">
    <property type="protein sequence ID" value="KAF5824196.1"/>
    <property type="molecule type" value="Genomic_DNA"/>
</dbReference>
<comment type="subcellular location">
    <subcellularLocation>
        <location evidence="1">Secreted</location>
    </subcellularLocation>
</comment>
<dbReference type="OMA" id="RCFCVKP"/>
<dbReference type="PANTHER" id="PTHR33147:SF133">
    <property type="entry name" value="DEFENSIN-LIKE PROTEIN 6-RELATED"/>
    <property type="match status" value="1"/>
</dbReference>
<dbReference type="CDD" id="cd00107">
    <property type="entry name" value="Knot1"/>
    <property type="match status" value="1"/>
</dbReference>
<feature type="signal peptide" evidence="5">
    <location>
        <begin position="1"/>
        <end position="30"/>
    </location>
</feature>
<dbReference type="InterPro" id="IPR036574">
    <property type="entry name" value="Scorpion_toxin-like_sf"/>
</dbReference>
<evidence type="ECO:0000256" key="1">
    <source>
        <dbReference type="ARBA" id="ARBA00004613"/>
    </source>
</evidence>
<protein>
    <submittedName>
        <fullName evidence="7">Defensin, plant, knottin, scorpion toxin-like superfamily</fullName>
    </submittedName>
    <submittedName>
        <fullName evidence="8">Putative defensin J1-2</fullName>
    </submittedName>
</protein>
<evidence type="ECO:0000313" key="8">
    <source>
        <dbReference type="EMBL" id="OTF84826.1"/>
    </source>
</evidence>
<dbReference type="PRINTS" id="PR00288">
    <property type="entry name" value="PUROTHIONIN"/>
</dbReference>
<dbReference type="Gene3D" id="3.30.30.10">
    <property type="entry name" value="Knottin, scorpion toxin-like"/>
    <property type="match status" value="1"/>
</dbReference>
<evidence type="ECO:0000313" key="9">
    <source>
        <dbReference type="Proteomes" id="UP000215914"/>
    </source>
</evidence>
<evidence type="ECO:0000256" key="2">
    <source>
        <dbReference type="ARBA" id="ARBA00022525"/>
    </source>
</evidence>
<accession>A0A251RKQ8</accession>
<dbReference type="PROSITE" id="PS00940">
    <property type="entry name" value="GAMMA_THIONIN"/>
    <property type="match status" value="1"/>
</dbReference>
<evidence type="ECO:0000256" key="3">
    <source>
        <dbReference type="ARBA" id="ARBA00022729"/>
    </source>
</evidence>
<dbReference type="EMBL" id="CM007906">
    <property type="protein sequence ID" value="OTF84826.1"/>
    <property type="molecule type" value="Genomic_DNA"/>
</dbReference>
<dbReference type="InterPro" id="IPR008176">
    <property type="entry name" value="Defensin_plant"/>
</dbReference>
<reference evidence="7" key="3">
    <citation type="submission" date="2020-06" db="EMBL/GenBank/DDBJ databases">
        <title>Helianthus annuus Genome sequencing and assembly Release 2.</title>
        <authorList>
            <person name="Gouzy J."/>
            <person name="Langlade N."/>
            <person name="Munos S."/>
        </authorList>
    </citation>
    <scope>NUCLEOTIDE SEQUENCE</scope>
    <source>
        <tissue evidence="7">Leaves</tissue>
    </source>
</reference>